<reference evidence="2 3" key="1">
    <citation type="submission" date="2020-04" db="EMBL/GenBank/DDBJ databases">
        <authorList>
            <person name="De Canck E."/>
        </authorList>
    </citation>
    <scope>NUCLEOTIDE SEQUENCE [LARGE SCALE GENOMIC DNA]</scope>
    <source>
        <strain evidence="2 3">LMG 29739</strain>
    </source>
</reference>
<proteinExistence type="predicted"/>
<feature type="transmembrane region" description="Helical" evidence="1">
    <location>
        <begin position="20"/>
        <end position="37"/>
    </location>
</feature>
<name>A0A6J5ES78_9BURK</name>
<keyword evidence="3" id="KW-1185">Reference proteome</keyword>
<protein>
    <submittedName>
        <fullName evidence="2">Uncharacterized protein</fullName>
    </submittedName>
</protein>
<evidence type="ECO:0000313" key="2">
    <source>
        <dbReference type="EMBL" id="CAB3769053.1"/>
    </source>
</evidence>
<keyword evidence="1" id="KW-1133">Transmembrane helix</keyword>
<dbReference type="AlphaFoldDB" id="A0A6J5ES78"/>
<keyword evidence="1" id="KW-0472">Membrane</keyword>
<organism evidence="2 3">
    <name type="scientific">Paraburkholderia solisilvae</name>
    <dbReference type="NCBI Taxonomy" id="624376"/>
    <lineage>
        <taxon>Bacteria</taxon>
        <taxon>Pseudomonadati</taxon>
        <taxon>Pseudomonadota</taxon>
        <taxon>Betaproteobacteria</taxon>
        <taxon>Burkholderiales</taxon>
        <taxon>Burkholderiaceae</taxon>
        <taxon>Paraburkholderia</taxon>
    </lineage>
</organism>
<dbReference type="RefSeq" id="WP_281364148.1">
    <property type="nucleotide sequence ID" value="NZ_CADIKF010000060.1"/>
</dbReference>
<gene>
    <name evidence="2" type="ORF">LMG29739_05451</name>
</gene>
<dbReference type="Proteomes" id="UP000494329">
    <property type="component" value="Unassembled WGS sequence"/>
</dbReference>
<evidence type="ECO:0000256" key="1">
    <source>
        <dbReference type="SAM" id="Phobius"/>
    </source>
</evidence>
<evidence type="ECO:0000313" key="3">
    <source>
        <dbReference type="Proteomes" id="UP000494329"/>
    </source>
</evidence>
<dbReference type="EMBL" id="CADIKF010000060">
    <property type="protein sequence ID" value="CAB3769053.1"/>
    <property type="molecule type" value="Genomic_DNA"/>
</dbReference>
<keyword evidence="1" id="KW-0812">Transmembrane</keyword>
<accession>A0A6J5ES78</accession>
<sequence>MKVIFKKRDATVSVKTGFSWPFLFALICPLVGAIACLRRHLYF</sequence>